<evidence type="ECO:0000256" key="10">
    <source>
        <dbReference type="SAM" id="MobiDB-lite"/>
    </source>
</evidence>
<feature type="domain" description="Indole-3-glycerol phosphate synthase" evidence="11">
    <location>
        <begin position="2"/>
        <end position="253"/>
    </location>
</feature>
<dbReference type="PANTHER" id="PTHR22854:SF2">
    <property type="entry name" value="INDOLE-3-GLYCEROL-PHOSPHATE SYNTHASE"/>
    <property type="match status" value="1"/>
</dbReference>
<dbReference type="EC" id="4.1.1.48" evidence="9"/>
<evidence type="ECO:0000256" key="1">
    <source>
        <dbReference type="ARBA" id="ARBA00001633"/>
    </source>
</evidence>
<evidence type="ECO:0000256" key="6">
    <source>
        <dbReference type="ARBA" id="ARBA00022822"/>
    </source>
</evidence>
<dbReference type="InterPro" id="IPR011060">
    <property type="entry name" value="RibuloseP-bd_barrel"/>
</dbReference>
<evidence type="ECO:0000256" key="9">
    <source>
        <dbReference type="HAMAP-Rule" id="MF_00134"/>
    </source>
</evidence>
<dbReference type="PANTHER" id="PTHR22854">
    <property type="entry name" value="TRYPTOPHAN BIOSYNTHESIS PROTEIN"/>
    <property type="match status" value="1"/>
</dbReference>
<comment type="caution">
    <text evidence="12">The sequence shown here is derived from an EMBL/GenBank/DDBJ whole genome shotgun (WGS) entry which is preliminary data.</text>
</comment>
<evidence type="ECO:0000259" key="11">
    <source>
        <dbReference type="Pfam" id="PF00218"/>
    </source>
</evidence>
<dbReference type="NCBIfam" id="NF001377">
    <property type="entry name" value="PRK00278.2-4"/>
    <property type="match status" value="1"/>
</dbReference>
<comment type="pathway">
    <text evidence="2 9">Amino-acid biosynthesis; L-tryptophan biosynthesis; L-tryptophan from chorismate: step 4/5.</text>
</comment>
<dbReference type="HAMAP" id="MF_00134_B">
    <property type="entry name" value="IGPS_B"/>
    <property type="match status" value="1"/>
</dbReference>
<keyword evidence="7 9" id="KW-0057">Aromatic amino acid biosynthesis</keyword>
<proteinExistence type="inferred from homology"/>
<keyword evidence="5 9" id="KW-0210">Decarboxylase</keyword>
<dbReference type="InterPro" id="IPR013798">
    <property type="entry name" value="Indole-3-glycerol_P_synth_dom"/>
</dbReference>
<keyword evidence="6 9" id="KW-0822">Tryptophan biosynthesis</keyword>
<reference evidence="12 13" key="1">
    <citation type="journal article" date="2019" name="Nat. Microbiol.">
        <title>Mediterranean grassland soil C-N compound turnover is dependent on rainfall and depth, and is mediated by genomically divergent microorganisms.</title>
        <authorList>
            <person name="Diamond S."/>
            <person name="Andeer P.F."/>
            <person name="Li Z."/>
            <person name="Crits-Christoph A."/>
            <person name="Burstein D."/>
            <person name="Anantharaman K."/>
            <person name="Lane K.R."/>
            <person name="Thomas B.C."/>
            <person name="Pan C."/>
            <person name="Northen T.R."/>
            <person name="Banfield J.F."/>
        </authorList>
    </citation>
    <scope>NUCLEOTIDE SEQUENCE [LARGE SCALE GENOMIC DNA]</scope>
    <source>
        <strain evidence="12">NP_8</strain>
    </source>
</reference>
<comment type="similarity">
    <text evidence="3 9">Belongs to the TrpC family.</text>
</comment>
<dbReference type="Pfam" id="PF00218">
    <property type="entry name" value="IGPS"/>
    <property type="match status" value="1"/>
</dbReference>
<dbReference type="AlphaFoldDB" id="A0A537IXH1"/>
<evidence type="ECO:0000313" key="12">
    <source>
        <dbReference type="EMBL" id="TMI76019.1"/>
    </source>
</evidence>
<dbReference type="FunFam" id="3.20.20.70:FF:000024">
    <property type="entry name" value="Indole-3-glycerol phosphate synthase"/>
    <property type="match status" value="1"/>
</dbReference>
<evidence type="ECO:0000256" key="4">
    <source>
        <dbReference type="ARBA" id="ARBA00022605"/>
    </source>
</evidence>
<evidence type="ECO:0000256" key="2">
    <source>
        <dbReference type="ARBA" id="ARBA00004696"/>
    </source>
</evidence>
<evidence type="ECO:0000313" key="13">
    <source>
        <dbReference type="Proteomes" id="UP000318834"/>
    </source>
</evidence>
<dbReference type="InterPro" id="IPR013785">
    <property type="entry name" value="Aldolase_TIM"/>
</dbReference>
<dbReference type="Gene3D" id="3.20.20.70">
    <property type="entry name" value="Aldolase class I"/>
    <property type="match status" value="1"/>
</dbReference>
<feature type="region of interest" description="Disordered" evidence="10">
    <location>
        <begin position="258"/>
        <end position="278"/>
    </location>
</feature>
<dbReference type="GO" id="GO:0004425">
    <property type="term" value="F:indole-3-glycerol-phosphate synthase activity"/>
    <property type="evidence" value="ECO:0007669"/>
    <property type="project" value="UniProtKB-UniRule"/>
</dbReference>
<dbReference type="Proteomes" id="UP000318834">
    <property type="component" value="Unassembled WGS sequence"/>
</dbReference>
<dbReference type="SUPFAM" id="SSF51366">
    <property type="entry name" value="Ribulose-phoshate binding barrel"/>
    <property type="match status" value="1"/>
</dbReference>
<dbReference type="GO" id="GO:0000162">
    <property type="term" value="P:L-tryptophan biosynthetic process"/>
    <property type="evidence" value="ECO:0007669"/>
    <property type="project" value="UniProtKB-UniRule"/>
</dbReference>
<name>A0A537IXH1_9BACT</name>
<comment type="catalytic activity">
    <reaction evidence="1 9">
        <text>1-(2-carboxyphenylamino)-1-deoxy-D-ribulose 5-phosphate + H(+) = (1S,2R)-1-C-(indol-3-yl)glycerol 3-phosphate + CO2 + H2O</text>
        <dbReference type="Rhea" id="RHEA:23476"/>
        <dbReference type="ChEBI" id="CHEBI:15377"/>
        <dbReference type="ChEBI" id="CHEBI:15378"/>
        <dbReference type="ChEBI" id="CHEBI:16526"/>
        <dbReference type="ChEBI" id="CHEBI:58613"/>
        <dbReference type="ChEBI" id="CHEBI:58866"/>
        <dbReference type="EC" id="4.1.1.48"/>
    </reaction>
</comment>
<dbReference type="InterPro" id="IPR045186">
    <property type="entry name" value="Indole-3-glycerol_P_synth"/>
</dbReference>
<evidence type="ECO:0000256" key="7">
    <source>
        <dbReference type="ARBA" id="ARBA00023141"/>
    </source>
</evidence>
<dbReference type="GO" id="GO:0004640">
    <property type="term" value="F:phosphoribosylanthranilate isomerase activity"/>
    <property type="evidence" value="ECO:0007669"/>
    <property type="project" value="TreeGrafter"/>
</dbReference>
<organism evidence="12 13">
    <name type="scientific">Candidatus Segetimicrobium genomatis</name>
    <dbReference type="NCBI Taxonomy" id="2569760"/>
    <lineage>
        <taxon>Bacteria</taxon>
        <taxon>Bacillati</taxon>
        <taxon>Candidatus Sysuimicrobiota</taxon>
        <taxon>Candidatus Sysuimicrobiia</taxon>
        <taxon>Candidatus Sysuimicrobiales</taxon>
        <taxon>Candidatus Segetimicrobiaceae</taxon>
        <taxon>Candidatus Segetimicrobium</taxon>
    </lineage>
</organism>
<gene>
    <name evidence="9 12" type="primary">trpC</name>
    <name evidence="12" type="ORF">E6H05_05080</name>
</gene>
<keyword evidence="8 9" id="KW-0456">Lyase</keyword>
<sequence length="278" mass="28805">MLDEIVAHKRAEVAARKAMRPSAAVAAAAEWPRPATGFRQALSSPGLAVIAEIKGASPSTGTIRTSVDPVAMAGTYEAGGAAALSVLTDAKYFGGSWEALAAVCRACRLPALCKEFIIDPYQVDEALAAGSAAVLLIAAILDGAQLRRFLGDVRRRGMDALVEVHTPDEVAVAVDAGADLIGINNRDLQTLRVDLETTVRLRPLIPPGIVVVSESGFATRAQVEKVERAGVDAVLVGTSLMASADPAAKLRELRGVGNSTGVRGRFTTSPSPSGRGQG</sequence>
<dbReference type="UniPathway" id="UPA00035">
    <property type="reaction ID" value="UER00043"/>
</dbReference>
<evidence type="ECO:0000256" key="8">
    <source>
        <dbReference type="ARBA" id="ARBA00023239"/>
    </source>
</evidence>
<evidence type="ECO:0000256" key="5">
    <source>
        <dbReference type="ARBA" id="ARBA00022793"/>
    </source>
</evidence>
<keyword evidence="4 9" id="KW-0028">Amino-acid biosynthesis</keyword>
<dbReference type="EMBL" id="VBAP01000032">
    <property type="protein sequence ID" value="TMI76019.1"/>
    <property type="molecule type" value="Genomic_DNA"/>
</dbReference>
<dbReference type="CDD" id="cd00331">
    <property type="entry name" value="IGPS"/>
    <property type="match status" value="1"/>
</dbReference>
<evidence type="ECO:0000256" key="3">
    <source>
        <dbReference type="ARBA" id="ARBA00008737"/>
    </source>
</evidence>
<protein>
    <recommendedName>
        <fullName evidence="9">Indole-3-glycerol phosphate synthase</fullName>
        <shortName evidence="9">IGPS</shortName>
        <ecNumber evidence="9">4.1.1.48</ecNumber>
    </recommendedName>
</protein>
<accession>A0A537IXH1</accession>